<dbReference type="AlphaFoldDB" id="A0A919ESX1"/>
<evidence type="ECO:0000256" key="1">
    <source>
        <dbReference type="SAM" id="MobiDB-lite"/>
    </source>
</evidence>
<name>A0A919ESX1_STRFL</name>
<feature type="compositionally biased region" description="Basic residues" evidence="1">
    <location>
        <begin position="1"/>
        <end position="12"/>
    </location>
</feature>
<feature type="compositionally biased region" description="Polar residues" evidence="1">
    <location>
        <begin position="14"/>
        <end position="39"/>
    </location>
</feature>
<proteinExistence type="predicted"/>
<feature type="compositionally biased region" description="Basic residues" evidence="1">
    <location>
        <begin position="149"/>
        <end position="169"/>
    </location>
</feature>
<comment type="caution">
    <text evidence="2">The sequence shown here is derived from an EMBL/GenBank/DDBJ whole genome shotgun (WGS) entry which is preliminary data.</text>
</comment>
<gene>
    <name evidence="2" type="ORF">GCM10017667_68980</name>
</gene>
<sequence>MSQPSNRRRSRRNGQTAAPMNLPLQPTFTEPQDPQQTELSAQAAASILPDGVAVGDQVARAAQEAALAAGDVVPDPFAPTPLDPAALTGTPAERLAQVEAALHAADARAGRSVRAAKVRWTIEKGTPLAILNFLHPAERLPGQGTRPAPRARRRRRQGGRGHHRSPGRR</sequence>
<protein>
    <submittedName>
        <fullName evidence="2">Uncharacterized protein</fullName>
    </submittedName>
</protein>
<keyword evidence="3" id="KW-1185">Reference proteome</keyword>
<dbReference type="RefSeq" id="WP_190044298.1">
    <property type="nucleotide sequence ID" value="NZ_BNBE01000004.1"/>
</dbReference>
<evidence type="ECO:0000313" key="3">
    <source>
        <dbReference type="Proteomes" id="UP000632849"/>
    </source>
</evidence>
<reference evidence="2" key="2">
    <citation type="submission" date="2020-09" db="EMBL/GenBank/DDBJ databases">
        <authorList>
            <person name="Sun Q."/>
            <person name="Ohkuma M."/>
        </authorList>
    </citation>
    <scope>NUCLEOTIDE SEQUENCE</scope>
    <source>
        <strain evidence="2">JCM 4122</strain>
    </source>
</reference>
<reference evidence="2" key="1">
    <citation type="journal article" date="2014" name="Int. J. Syst. Evol. Microbiol.">
        <title>Complete genome sequence of Corynebacterium casei LMG S-19264T (=DSM 44701T), isolated from a smear-ripened cheese.</title>
        <authorList>
            <consortium name="US DOE Joint Genome Institute (JGI-PGF)"/>
            <person name="Walter F."/>
            <person name="Albersmeier A."/>
            <person name="Kalinowski J."/>
            <person name="Ruckert C."/>
        </authorList>
    </citation>
    <scope>NUCLEOTIDE SEQUENCE</scope>
    <source>
        <strain evidence="2">JCM 4122</strain>
    </source>
</reference>
<dbReference type="Proteomes" id="UP000632849">
    <property type="component" value="Unassembled WGS sequence"/>
</dbReference>
<feature type="region of interest" description="Disordered" evidence="1">
    <location>
        <begin position="1"/>
        <end position="39"/>
    </location>
</feature>
<evidence type="ECO:0000313" key="2">
    <source>
        <dbReference type="EMBL" id="GHG23723.1"/>
    </source>
</evidence>
<dbReference type="EMBL" id="BNBE01000004">
    <property type="protein sequence ID" value="GHG23723.1"/>
    <property type="molecule type" value="Genomic_DNA"/>
</dbReference>
<accession>A0A919ESX1</accession>
<feature type="region of interest" description="Disordered" evidence="1">
    <location>
        <begin position="135"/>
        <end position="169"/>
    </location>
</feature>
<organism evidence="2 3">
    <name type="scientific">Streptomyces filamentosus</name>
    <name type="common">Streptomyces roseosporus</name>
    <dbReference type="NCBI Taxonomy" id="67294"/>
    <lineage>
        <taxon>Bacteria</taxon>
        <taxon>Bacillati</taxon>
        <taxon>Actinomycetota</taxon>
        <taxon>Actinomycetes</taxon>
        <taxon>Kitasatosporales</taxon>
        <taxon>Streptomycetaceae</taxon>
        <taxon>Streptomyces</taxon>
    </lineage>
</organism>